<evidence type="ECO:0000313" key="2">
    <source>
        <dbReference type="Proteomes" id="UP000318946"/>
    </source>
</evidence>
<reference evidence="2" key="1">
    <citation type="submission" date="2019-06" db="EMBL/GenBank/DDBJ databases">
        <title>Alistipes onderdonkii subsp. vulgaris subsp. nov., Alistipes dispar sp. nov. and Alistipes communis sp. nov., isolated from human faeces, and creation of Alistipes onderdonkii subsp. onderdonkii subsp. nov.</title>
        <authorList>
            <person name="Sakamoto M."/>
            <person name="Ikeyama N."/>
            <person name="Ogata Y."/>
            <person name="Suda W."/>
            <person name="Iino T."/>
            <person name="Hattori M."/>
            <person name="Ohkuma M."/>
        </authorList>
    </citation>
    <scope>NUCLEOTIDE SEQUENCE [LARGE SCALE GENOMIC DNA]</scope>
    <source>
        <strain evidence="2">5CBH24</strain>
    </source>
</reference>
<dbReference type="AlphaFoldDB" id="A0A3D2BDF9"/>
<dbReference type="OrthoDB" id="1001678at2"/>
<protein>
    <submittedName>
        <fullName evidence="1">Uncharacterized protein</fullName>
    </submittedName>
</protein>
<gene>
    <name evidence="1" type="ORF">A5CBH24_05690</name>
</gene>
<dbReference type="GeneID" id="78341286"/>
<dbReference type="STRING" id="1118061.GCA_000311925_02327"/>
<accession>A0A3D2BDF9</accession>
<proteinExistence type="predicted"/>
<name>A0A3D2BDF9_9BACT</name>
<evidence type="ECO:0000313" key="1">
    <source>
        <dbReference type="EMBL" id="BBL03256.1"/>
    </source>
</evidence>
<organism evidence="1 2">
    <name type="scientific">Alistipes communis</name>
    <dbReference type="NCBI Taxonomy" id="2585118"/>
    <lineage>
        <taxon>Bacteria</taxon>
        <taxon>Pseudomonadati</taxon>
        <taxon>Bacteroidota</taxon>
        <taxon>Bacteroidia</taxon>
        <taxon>Bacteroidales</taxon>
        <taxon>Rikenellaceae</taxon>
        <taxon>Alistipes</taxon>
    </lineage>
</organism>
<dbReference type="KEGG" id="acou:A5CBH24_05690"/>
<accession>A0A4Y1WSZ3</accession>
<accession>A0A4Y1XPQ1</accession>
<sequence>MFDLFIAGGPGAMSLLSVELVCLFFAAWKAPAWVREIGLLALVTGCFWQFAGLFQAAGVVAEVGEWPSVGLLLNGFKVSLIPVMYGMMIYALSLVIRLVQKPRI</sequence>
<keyword evidence="2" id="KW-1185">Reference proteome</keyword>
<dbReference type="RefSeq" id="WP_019131357.1">
    <property type="nucleotide sequence ID" value="NZ_AP019735.1"/>
</dbReference>
<dbReference type="Proteomes" id="UP000318946">
    <property type="component" value="Chromosome"/>
</dbReference>
<dbReference type="EMBL" id="AP019735">
    <property type="protein sequence ID" value="BBL03256.1"/>
    <property type="molecule type" value="Genomic_DNA"/>
</dbReference>